<sequence>MASKDQTASSSETTTAVADDTSSQQDAPLHPLQVTSPDSSLPSPSPRQRRCVAAYMDLTREECGRLFPSGRLRSQPLRLAGRPFYLTARCNMDQRDTFRCFGLFLAMEVDDEEEEEEGSPSPAASVTVEYDFAARTRQQSGDEFVSMYKGHYTFAAGKSCGYRNLLGTPWASFMGDGGGDSVFFIDGVLHLRAELCVKEDA</sequence>
<dbReference type="HOGENOM" id="CLU_106474_0_0_1"/>
<accession>A0A0D3GH74</accession>
<dbReference type="Gramene" id="OBART06G16500.1">
    <property type="protein sequence ID" value="OBART06G16500.1"/>
    <property type="gene ID" value="OBART06G16500"/>
</dbReference>
<dbReference type="eggNOG" id="ENOG502QT6M">
    <property type="taxonomic scope" value="Eukaryota"/>
</dbReference>
<reference evidence="2" key="1">
    <citation type="journal article" date="2009" name="Rice">
        <title>De Novo Next Generation Sequencing of Plant Genomes.</title>
        <authorList>
            <person name="Rounsley S."/>
            <person name="Marri P.R."/>
            <person name="Yu Y."/>
            <person name="He R."/>
            <person name="Sisneros N."/>
            <person name="Goicoechea J.L."/>
            <person name="Lee S.J."/>
            <person name="Angelova A."/>
            <person name="Kudrna D."/>
            <person name="Luo M."/>
            <person name="Affourtit J."/>
            <person name="Desany B."/>
            <person name="Knight J."/>
            <person name="Niazi F."/>
            <person name="Egholm M."/>
            <person name="Wing R.A."/>
        </authorList>
    </citation>
    <scope>NUCLEOTIDE SEQUENCE [LARGE SCALE GENOMIC DNA]</scope>
    <source>
        <strain evidence="2">cv. IRGC 105608</strain>
    </source>
</reference>
<dbReference type="PANTHER" id="PTHR46336:SF3">
    <property type="entry name" value="BTB_POZ DOMAIN-CONTAINING PROTEIN POB1"/>
    <property type="match status" value="1"/>
</dbReference>
<dbReference type="AlphaFoldDB" id="A0A0D3GH74"/>
<keyword evidence="3" id="KW-1185">Reference proteome</keyword>
<dbReference type="STRING" id="65489.A0A0D3GH74"/>
<evidence type="ECO:0008006" key="4">
    <source>
        <dbReference type="Google" id="ProtNLM"/>
    </source>
</evidence>
<dbReference type="PaxDb" id="65489-OBART06G16500.1"/>
<dbReference type="Proteomes" id="UP000026960">
    <property type="component" value="Chromosome 6"/>
</dbReference>
<name>A0A0D3GH74_9ORYZ</name>
<feature type="compositionally biased region" description="Low complexity" evidence="1">
    <location>
        <begin position="1"/>
        <end position="23"/>
    </location>
</feature>
<dbReference type="GO" id="GO:0010114">
    <property type="term" value="P:response to red light"/>
    <property type="evidence" value="ECO:0007669"/>
    <property type="project" value="TreeGrafter"/>
</dbReference>
<reference evidence="2" key="2">
    <citation type="submission" date="2015-03" db="UniProtKB">
        <authorList>
            <consortium name="EnsemblPlants"/>
        </authorList>
    </citation>
    <scope>IDENTIFICATION</scope>
</reference>
<dbReference type="EnsemblPlants" id="OBART06G16500.1">
    <property type="protein sequence ID" value="OBART06G16500.1"/>
    <property type="gene ID" value="OBART06G16500"/>
</dbReference>
<dbReference type="InterPro" id="IPR045890">
    <property type="entry name" value="POB1-like"/>
</dbReference>
<evidence type="ECO:0000313" key="2">
    <source>
        <dbReference type="EnsemblPlants" id="OBART06G16500.1"/>
    </source>
</evidence>
<evidence type="ECO:0000313" key="3">
    <source>
        <dbReference type="Proteomes" id="UP000026960"/>
    </source>
</evidence>
<protein>
    <recommendedName>
        <fullName evidence="4">MATH domain-containing protein</fullName>
    </recommendedName>
</protein>
<dbReference type="GO" id="GO:0005634">
    <property type="term" value="C:nucleus"/>
    <property type="evidence" value="ECO:0007669"/>
    <property type="project" value="TreeGrafter"/>
</dbReference>
<evidence type="ECO:0000256" key="1">
    <source>
        <dbReference type="SAM" id="MobiDB-lite"/>
    </source>
</evidence>
<dbReference type="PANTHER" id="PTHR46336">
    <property type="entry name" value="OS02G0260700 PROTEIN"/>
    <property type="match status" value="1"/>
</dbReference>
<feature type="region of interest" description="Disordered" evidence="1">
    <location>
        <begin position="1"/>
        <end position="48"/>
    </location>
</feature>
<organism evidence="2">
    <name type="scientific">Oryza barthii</name>
    <dbReference type="NCBI Taxonomy" id="65489"/>
    <lineage>
        <taxon>Eukaryota</taxon>
        <taxon>Viridiplantae</taxon>
        <taxon>Streptophyta</taxon>
        <taxon>Embryophyta</taxon>
        <taxon>Tracheophyta</taxon>
        <taxon>Spermatophyta</taxon>
        <taxon>Magnoliopsida</taxon>
        <taxon>Liliopsida</taxon>
        <taxon>Poales</taxon>
        <taxon>Poaceae</taxon>
        <taxon>BOP clade</taxon>
        <taxon>Oryzoideae</taxon>
        <taxon>Oryzeae</taxon>
        <taxon>Oryzinae</taxon>
        <taxon>Oryza</taxon>
    </lineage>
</organism>
<proteinExistence type="predicted"/>